<accession>A0A078B172</accession>
<dbReference type="Gene3D" id="1.20.58.320">
    <property type="entry name" value="TPR-like"/>
    <property type="match status" value="1"/>
</dbReference>
<sequence length="224" mass="27208">MINFKQISYRKYSTFLQNEKKVKQILNFWFTENYDRHSTLPPALLRKWFNPTQAIDDQIKQHFFQDLHNLKSGQYNDWENHRDGKLASVILADQFSRNIFRRQKDAFEYDEISLRICRQILKQDKIYNQYKNFEKVFILLPFEHSENLDDQQTCYYNLKLLADNIVKDGYYDAEVAMNMMIKYSYQHLKVIEEFGRFPHRNEVLGRQSTPNELEYLKDGQRYGQ</sequence>
<dbReference type="AlphaFoldDB" id="A0A078B172"/>
<dbReference type="Proteomes" id="UP000039865">
    <property type="component" value="Unassembled WGS sequence"/>
</dbReference>
<evidence type="ECO:0000313" key="2">
    <source>
        <dbReference type="Proteomes" id="UP000039865"/>
    </source>
</evidence>
<keyword evidence="2" id="KW-1185">Reference proteome</keyword>
<proteinExistence type="predicted"/>
<dbReference type="Gene3D" id="1.25.40.10">
    <property type="entry name" value="Tetratricopeptide repeat domain"/>
    <property type="match status" value="1"/>
</dbReference>
<dbReference type="InParanoid" id="A0A078B172"/>
<gene>
    <name evidence="1" type="primary">Contig3257.g3480</name>
    <name evidence="1" type="ORF">STYLEM_15968</name>
</gene>
<dbReference type="InterPro" id="IPR011990">
    <property type="entry name" value="TPR-like_helical_dom_sf"/>
</dbReference>
<dbReference type="OrthoDB" id="310751at2759"/>
<evidence type="ECO:0000313" key="1">
    <source>
        <dbReference type="EMBL" id="CDW86868.1"/>
    </source>
</evidence>
<dbReference type="InterPro" id="IPR010323">
    <property type="entry name" value="DUF924"/>
</dbReference>
<dbReference type="EMBL" id="CCKQ01015056">
    <property type="protein sequence ID" value="CDW86868.1"/>
    <property type="molecule type" value="Genomic_DNA"/>
</dbReference>
<name>A0A078B172_STYLE</name>
<organism evidence="1 2">
    <name type="scientific">Stylonychia lemnae</name>
    <name type="common">Ciliate</name>
    <dbReference type="NCBI Taxonomy" id="5949"/>
    <lineage>
        <taxon>Eukaryota</taxon>
        <taxon>Sar</taxon>
        <taxon>Alveolata</taxon>
        <taxon>Ciliophora</taxon>
        <taxon>Intramacronucleata</taxon>
        <taxon>Spirotrichea</taxon>
        <taxon>Stichotrichia</taxon>
        <taxon>Sporadotrichida</taxon>
        <taxon>Oxytrichidae</taxon>
        <taxon>Stylonychinae</taxon>
        <taxon>Stylonychia</taxon>
    </lineage>
</organism>
<dbReference type="OMA" id="FPRNCFR"/>
<dbReference type="Pfam" id="PF06041">
    <property type="entry name" value="DUF924"/>
    <property type="match status" value="1"/>
</dbReference>
<protein>
    <submittedName>
        <fullName evidence="1">Membrane protein</fullName>
    </submittedName>
</protein>
<dbReference type="SUPFAM" id="SSF48452">
    <property type="entry name" value="TPR-like"/>
    <property type="match status" value="1"/>
</dbReference>
<reference evidence="1 2" key="1">
    <citation type="submission" date="2014-06" db="EMBL/GenBank/DDBJ databases">
        <authorList>
            <person name="Swart Estienne"/>
        </authorList>
    </citation>
    <scope>NUCLEOTIDE SEQUENCE [LARGE SCALE GENOMIC DNA]</scope>
    <source>
        <strain evidence="1 2">130c</strain>
    </source>
</reference>